<dbReference type="PANTHER" id="PTHR37200">
    <property type="entry name" value="RNA-BINDING (RRM/RBD/RNP MOTIFS) FAMILY PROTEIN"/>
    <property type="match status" value="1"/>
</dbReference>
<reference evidence="5" key="1">
    <citation type="journal article" date="2020" name="Nat. Commun.">
        <title>Genome assembly of wild tea tree DASZ reveals pedigree and selection history of tea varieties.</title>
        <authorList>
            <person name="Zhang W."/>
            <person name="Zhang Y."/>
            <person name="Qiu H."/>
            <person name="Guo Y."/>
            <person name="Wan H."/>
            <person name="Zhang X."/>
            <person name="Scossa F."/>
            <person name="Alseekh S."/>
            <person name="Zhang Q."/>
            <person name="Wang P."/>
            <person name="Xu L."/>
            <person name="Schmidt M.H."/>
            <person name="Jia X."/>
            <person name="Li D."/>
            <person name="Zhu A."/>
            <person name="Guo F."/>
            <person name="Chen W."/>
            <person name="Ni D."/>
            <person name="Usadel B."/>
            <person name="Fernie A.R."/>
            <person name="Wen W."/>
        </authorList>
    </citation>
    <scope>NUCLEOTIDE SEQUENCE [LARGE SCALE GENOMIC DNA]</scope>
    <source>
        <strain evidence="5">cv. G240</strain>
    </source>
</reference>
<dbReference type="Proteomes" id="UP000593564">
    <property type="component" value="Unassembled WGS sequence"/>
</dbReference>
<dbReference type="EMBL" id="JACBKZ010000007">
    <property type="protein sequence ID" value="KAF5945330.1"/>
    <property type="molecule type" value="Genomic_DNA"/>
</dbReference>
<dbReference type="Gene3D" id="3.30.70.330">
    <property type="match status" value="1"/>
</dbReference>
<feature type="region of interest" description="Disordered" evidence="2">
    <location>
        <begin position="152"/>
        <end position="179"/>
    </location>
</feature>
<dbReference type="GO" id="GO:0003723">
    <property type="term" value="F:RNA binding"/>
    <property type="evidence" value="ECO:0007669"/>
    <property type="project" value="UniProtKB-UniRule"/>
</dbReference>
<feature type="region of interest" description="Disordered" evidence="2">
    <location>
        <begin position="367"/>
        <end position="403"/>
    </location>
</feature>
<organism evidence="4 5">
    <name type="scientific">Camellia sinensis</name>
    <name type="common">Tea plant</name>
    <name type="synonym">Thea sinensis</name>
    <dbReference type="NCBI Taxonomy" id="4442"/>
    <lineage>
        <taxon>Eukaryota</taxon>
        <taxon>Viridiplantae</taxon>
        <taxon>Streptophyta</taxon>
        <taxon>Embryophyta</taxon>
        <taxon>Tracheophyta</taxon>
        <taxon>Spermatophyta</taxon>
        <taxon>Magnoliopsida</taxon>
        <taxon>eudicotyledons</taxon>
        <taxon>Gunneridae</taxon>
        <taxon>Pentapetalae</taxon>
        <taxon>asterids</taxon>
        <taxon>Ericales</taxon>
        <taxon>Theaceae</taxon>
        <taxon>Camellia</taxon>
    </lineage>
</organism>
<feature type="region of interest" description="Disordered" evidence="2">
    <location>
        <begin position="68"/>
        <end position="100"/>
    </location>
</feature>
<dbReference type="CDD" id="cd00590">
    <property type="entry name" value="RRM_SF"/>
    <property type="match status" value="1"/>
</dbReference>
<dbReference type="InterPro" id="IPR012677">
    <property type="entry name" value="Nucleotide-bd_a/b_plait_sf"/>
</dbReference>
<keyword evidence="1" id="KW-0694">RNA-binding</keyword>
<feature type="compositionally biased region" description="Basic and acidic residues" evidence="2">
    <location>
        <begin position="161"/>
        <end position="172"/>
    </location>
</feature>
<reference evidence="4 5" key="2">
    <citation type="submission" date="2020-07" db="EMBL/GenBank/DDBJ databases">
        <title>Genome assembly of wild tea tree DASZ reveals pedigree and selection history of tea varieties.</title>
        <authorList>
            <person name="Zhang W."/>
        </authorList>
    </citation>
    <scope>NUCLEOTIDE SEQUENCE [LARGE SCALE GENOMIC DNA]</scope>
    <source>
        <strain evidence="5">cv. G240</strain>
        <tissue evidence="4">Leaf</tissue>
    </source>
</reference>
<evidence type="ECO:0000313" key="4">
    <source>
        <dbReference type="EMBL" id="KAF5945330.1"/>
    </source>
</evidence>
<dbReference type="SUPFAM" id="SSF54928">
    <property type="entry name" value="RNA-binding domain, RBD"/>
    <property type="match status" value="1"/>
</dbReference>
<feature type="domain" description="RRM" evidence="3">
    <location>
        <begin position="182"/>
        <end position="269"/>
    </location>
</feature>
<comment type="caution">
    <text evidence="4">The sequence shown here is derived from an EMBL/GenBank/DDBJ whole genome shotgun (WGS) entry which is preliminary data.</text>
</comment>
<gene>
    <name evidence="4" type="ORF">HYC85_015558</name>
</gene>
<sequence>MLSLGRFPPPCNTTHHHTISQFLPFPSKTHQTHLAFLSDGLTHFNFCPVLHQIPTRFCVSALKGRSGGRGDNNRLLEMEDFDDDFDDEDEDEDGDDDEEDEEMFVPLMNMKKWIENKPSGFGEGKLYDTSIEDNLLEEMLQSREAQLANINRLKNSPENPNSKKEITQKQRAPEVVPPPSGFRVRLVNLPKKKNIQRDLQLAFKGVPGVVTIAPAVSGNKKTRDPICKGFAFVDLKSEEDANRFVKTFSRQSISFGKIQKQIKCEIMNSKSPTSAYEQSSDRSYSATQLVFRSLGEGSDADFDIDDTSPDSWEVAASDESKAADDEFVQAQWEDDGENLGSFSSSDDNAVDSMEANAVDSMEARTESASDALISKKQAKVRRNEKKLVAKRKGTKDPKLNIPGSANRLKIKEKALLTGVLSKYAVQASSASKEQS</sequence>
<feature type="compositionally biased region" description="Acidic residues" evidence="2">
    <location>
        <begin position="78"/>
        <end position="100"/>
    </location>
</feature>
<keyword evidence="5" id="KW-1185">Reference proteome</keyword>
<evidence type="ECO:0000256" key="2">
    <source>
        <dbReference type="SAM" id="MobiDB-lite"/>
    </source>
</evidence>
<dbReference type="PANTHER" id="PTHR37200:SF1">
    <property type="entry name" value="RNA-BINDING (RRM_RBD_RNP MOTIFS) FAMILY PROTEIN"/>
    <property type="match status" value="1"/>
</dbReference>
<evidence type="ECO:0000259" key="3">
    <source>
        <dbReference type="PROSITE" id="PS50102"/>
    </source>
</evidence>
<protein>
    <recommendedName>
        <fullName evidence="3">RRM domain-containing protein</fullName>
    </recommendedName>
</protein>
<dbReference type="AlphaFoldDB" id="A0A7J7GXE8"/>
<evidence type="ECO:0000313" key="5">
    <source>
        <dbReference type="Proteomes" id="UP000593564"/>
    </source>
</evidence>
<evidence type="ECO:0000256" key="1">
    <source>
        <dbReference type="PROSITE-ProRule" id="PRU00176"/>
    </source>
</evidence>
<dbReference type="InterPro" id="IPR000504">
    <property type="entry name" value="RRM_dom"/>
</dbReference>
<feature type="compositionally biased region" description="Basic residues" evidence="2">
    <location>
        <begin position="376"/>
        <end position="393"/>
    </location>
</feature>
<name>A0A7J7GXE8_CAMSI</name>
<proteinExistence type="predicted"/>
<dbReference type="PROSITE" id="PS50102">
    <property type="entry name" value="RRM"/>
    <property type="match status" value="1"/>
</dbReference>
<accession>A0A7J7GXE8</accession>
<dbReference type="InterPro" id="IPR035979">
    <property type="entry name" value="RBD_domain_sf"/>
</dbReference>